<reference evidence="3" key="1">
    <citation type="submission" date="2018-08" db="EMBL/GenBank/DDBJ databases">
        <authorList>
            <person name="Rodrigo-Torres L."/>
            <person name="Arahal R. D."/>
            <person name="Lucena T."/>
        </authorList>
    </citation>
    <scope>NUCLEOTIDE SEQUENCE [LARGE SCALE GENOMIC DNA]</scope>
    <source>
        <strain evidence="3">CECT 7235</strain>
    </source>
</reference>
<evidence type="ECO:0000313" key="2">
    <source>
        <dbReference type="EMBL" id="SUZ30779.1"/>
    </source>
</evidence>
<feature type="signal peptide" evidence="1">
    <location>
        <begin position="1"/>
        <end position="19"/>
    </location>
</feature>
<organism evidence="2 3">
    <name type="scientific">Roseinatronobacter ekhonensis</name>
    <dbReference type="NCBI Taxonomy" id="254356"/>
    <lineage>
        <taxon>Bacteria</taxon>
        <taxon>Pseudomonadati</taxon>
        <taxon>Pseudomonadota</taxon>
        <taxon>Alphaproteobacteria</taxon>
        <taxon>Rhodobacterales</taxon>
        <taxon>Paracoccaceae</taxon>
        <taxon>Roseinatronobacter</taxon>
    </lineage>
</organism>
<feature type="chain" id="PRO_5017392658" evidence="1">
    <location>
        <begin position="20"/>
        <end position="202"/>
    </location>
</feature>
<dbReference type="Proteomes" id="UP000272908">
    <property type="component" value="Unassembled WGS sequence"/>
</dbReference>
<gene>
    <name evidence="2" type="ORF">ROE7235_00505</name>
</gene>
<dbReference type="OrthoDB" id="5489750at2"/>
<sequence length="202" mass="21324">MRLFWVFVMVWLTGVGAQAQTLPQLYDVTGVAADDVLNIRDAPSASGAIIGALAPNARGVEVVAQNAAGTWGQVNAGERAGWVSLRYMSARGVVIDAYNLPVGLSCSGTEPFWSLDAVGGMLRYRTPDMAPREFSVWLAQDSGIGRDLRRMVRFGGVGGPGVAFLYPAACNDGMSDRAFGLAISLMTGPSSPMRSGCCSLSR</sequence>
<protein>
    <submittedName>
        <fullName evidence="2">Uncharacterized protein</fullName>
    </submittedName>
</protein>
<evidence type="ECO:0000313" key="3">
    <source>
        <dbReference type="Proteomes" id="UP000272908"/>
    </source>
</evidence>
<dbReference type="EMBL" id="UIHC01000003">
    <property type="protein sequence ID" value="SUZ30779.1"/>
    <property type="molecule type" value="Genomic_DNA"/>
</dbReference>
<name>A0A3B0MM96_9RHOB</name>
<accession>A0A3B0MM96</accession>
<dbReference type="RefSeq" id="WP_121093078.1">
    <property type="nucleotide sequence ID" value="NZ_UIHC01000003.1"/>
</dbReference>
<evidence type="ECO:0000256" key="1">
    <source>
        <dbReference type="SAM" id="SignalP"/>
    </source>
</evidence>
<keyword evidence="3" id="KW-1185">Reference proteome</keyword>
<dbReference type="AlphaFoldDB" id="A0A3B0MM96"/>
<keyword evidence="1" id="KW-0732">Signal</keyword>
<dbReference type="Gene3D" id="2.30.30.40">
    <property type="entry name" value="SH3 Domains"/>
    <property type="match status" value="1"/>
</dbReference>
<proteinExistence type="predicted"/>